<dbReference type="GO" id="GO:0008233">
    <property type="term" value="F:peptidase activity"/>
    <property type="evidence" value="ECO:0007669"/>
    <property type="project" value="UniProtKB-KW"/>
</dbReference>
<dbReference type="PANTHER" id="PTHR43270:SF4">
    <property type="entry name" value="CARNOSINE DIPEPTIDASE 2, ISOFORM A"/>
    <property type="match status" value="1"/>
</dbReference>
<evidence type="ECO:0000256" key="3">
    <source>
        <dbReference type="ARBA" id="ARBA00022801"/>
    </source>
</evidence>
<reference evidence="5" key="1">
    <citation type="submission" date="2022-08" db="EMBL/GenBank/DDBJ databases">
        <title>Novel sulphate-reducing endosymbionts in the free-living metamonad Anaeramoeba.</title>
        <authorList>
            <person name="Jerlstrom-Hultqvist J."/>
            <person name="Cepicka I."/>
            <person name="Gallot-Lavallee L."/>
            <person name="Salas-Leiva D."/>
            <person name="Curtis B.A."/>
            <person name="Zahonova K."/>
            <person name="Pipaliya S."/>
            <person name="Dacks J."/>
            <person name="Roger A.J."/>
        </authorList>
    </citation>
    <scope>NUCLEOTIDE SEQUENCE</scope>
    <source>
        <strain evidence="5">Busselton2</strain>
    </source>
</reference>
<protein>
    <recommendedName>
        <fullName evidence="4">Peptidase M20 dimerisation domain-containing protein</fullName>
    </recommendedName>
</protein>
<dbReference type="Gene3D" id="3.30.70.360">
    <property type="match status" value="1"/>
</dbReference>
<dbReference type="InterPro" id="IPR051458">
    <property type="entry name" value="Cyt/Met_Dipeptidase"/>
</dbReference>
<evidence type="ECO:0000259" key="4">
    <source>
        <dbReference type="Pfam" id="PF07687"/>
    </source>
</evidence>
<organism evidence="5 6">
    <name type="scientific">Anaeramoeba flamelloides</name>
    <dbReference type="NCBI Taxonomy" id="1746091"/>
    <lineage>
        <taxon>Eukaryota</taxon>
        <taxon>Metamonada</taxon>
        <taxon>Anaeramoebidae</taxon>
        <taxon>Anaeramoeba</taxon>
    </lineage>
</organism>
<dbReference type="Pfam" id="PF01546">
    <property type="entry name" value="Peptidase_M20"/>
    <property type="match status" value="1"/>
</dbReference>
<evidence type="ECO:0000256" key="2">
    <source>
        <dbReference type="ARBA" id="ARBA00022723"/>
    </source>
</evidence>
<dbReference type="SUPFAM" id="SSF53187">
    <property type="entry name" value="Zn-dependent exopeptidases"/>
    <property type="match status" value="1"/>
</dbReference>
<dbReference type="GO" id="GO:0006508">
    <property type="term" value="P:proteolysis"/>
    <property type="evidence" value="ECO:0007669"/>
    <property type="project" value="UniProtKB-KW"/>
</dbReference>
<dbReference type="Gene3D" id="3.40.630.10">
    <property type="entry name" value="Zn peptidases"/>
    <property type="match status" value="1"/>
</dbReference>
<dbReference type="InterPro" id="IPR011650">
    <property type="entry name" value="Peptidase_M20_dimer"/>
</dbReference>
<keyword evidence="1" id="KW-0645">Protease</keyword>
<dbReference type="EMBL" id="JANTQA010000023">
    <property type="protein sequence ID" value="KAJ3445810.1"/>
    <property type="molecule type" value="Genomic_DNA"/>
</dbReference>
<dbReference type="Proteomes" id="UP001146793">
    <property type="component" value="Unassembled WGS sequence"/>
</dbReference>
<dbReference type="InterPro" id="IPR002933">
    <property type="entry name" value="Peptidase_M20"/>
</dbReference>
<gene>
    <name evidence="5" type="ORF">M0812_11697</name>
</gene>
<evidence type="ECO:0000256" key="1">
    <source>
        <dbReference type="ARBA" id="ARBA00022670"/>
    </source>
</evidence>
<dbReference type="Pfam" id="PF07687">
    <property type="entry name" value="M20_dimer"/>
    <property type="match status" value="1"/>
</dbReference>
<evidence type="ECO:0000313" key="6">
    <source>
        <dbReference type="Proteomes" id="UP001146793"/>
    </source>
</evidence>
<dbReference type="AlphaFoldDB" id="A0AAV8A102"/>
<dbReference type="GO" id="GO:0046872">
    <property type="term" value="F:metal ion binding"/>
    <property type="evidence" value="ECO:0007669"/>
    <property type="project" value="UniProtKB-KW"/>
</dbReference>
<evidence type="ECO:0000313" key="5">
    <source>
        <dbReference type="EMBL" id="KAJ3445810.1"/>
    </source>
</evidence>
<keyword evidence="3" id="KW-0378">Hydrolase</keyword>
<keyword evidence="2" id="KW-0479">Metal-binding</keyword>
<sequence length="485" mass="54669">MLNQKQQEEISRLVNKIFEEKAIESIKENIRIPVVSPEYDPDFLTNGLIEKTLNVGKQWLESLGLEGLETKIVRCPKSQTPLLYATIRSNKNQLQTQETKEKPKNVLLYGHADRMPVNEKLWTVTGPREPIIKDSKMYGRGVCDDVYSIYANSIVIYTLQQMGLPHDNFHLILESEEESGSKHLFSILETLDLPEIDLAVITDGGGPNEDHFWVTSSVRGLINGNLTVEVLKSGVHSGDGTGIIPSPFRISRLLLQRIEDEQTGEMKLPELFCEISEEMETIVENSLSFIKSITNYNSQWIDKEQPIMLTKDIRELITNKFFRPGLEITGCEGLPKINRASNVCRSQLKLKLSIRLPPIVELQPAINSLKEALETNPPYGAKITYNPYNASQGWFSKNLDQRLESSANRSSLKFFEKPFKKYSLGGTLPLLHDLSLKFPKAQILVTGAGTRISSAHGPNEHINLIFLKKVISCLTAIIGEFAEYD</sequence>
<dbReference type="PANTHER" id="PTHR43270">
    <property type="entry name" value="BETA-ALA-HIS DIPEPTIDASE"/>
    <property type="match status" value="1"/>
</dbReference>
<name>A0AAV8A102_9EUKA</name>
<feature type="domain" description="Peptidase M20 dimerisation" evidence="4">
    <location>
        <begin position="218"/>
        <end position="378"/>
    </location>
</feature>
<proteinExistence type="predicted"/>
<accession>A0AAV8A102</accession>
<comment type="caution">
    <text evidence="5">The sequence shown here is derived from an EMBL/GenBank/DDBJ whole genome shotgun (WGS) entry which is preliminary data.</text>
</comment>